<dbReference type="EMBL" id="REGN01004166">
    <property type="protein sequence ID" value="RNA18847.1"/>
    <property type="molecule type" value="Genomic_DNA"/>
</dbReference>
<organism evidence="1 2">
    <name type="scientific">Brachionus plicatilis</name>
    <name type="common">Marine rotifer</name>
    <name type="synonym">Brachionus muelleri</name>
    <dbReference type="NCBI Taxonomy" id="10195"/>
    <lineage>
        <taxon>Eukaryota</taxon>
        <taxon>Metazoa</taxon>
        <taxon>Spiralia</taxon>
        <taxon>Gnathifera</taxon>
        <taxon>Rotifera</taxon>
        <taxon>Eurotatoria</taxon>
        <taxon>Monogononta</taxon>
        <taxon>Pseudotrocha</taxon>
        <taxon>Ploima</taxon>
        <taxon>Brachionidae</taxon>
        <taxon>Brachionus</taxon>
    </lineage>
</organism>
<reference evidence="1 2" key="1">
    <citation type="journal article" date="2018" name="Sci. Rep.">
        <title>Genomic signatures of local adaptation to the degree of environmental predictability in rotifers.</title>
        <authorList>
            <person name="Franch-Gras L."/>
            <person name="Hahn C."/>
            <person name="Garcia-Roger E.M."/>
            <person name="Carmona M.J."/>
            <person name="Serra M."/>
            <person name="Gomez A."/>
        </authorList>
    </citation>
    <scope>NUCLEOTIDE SEQUENCE [LARGE SCALE GENOMIC DNA]</scope>
    <source>
        <strain evidence="1">HYR1</strain>
    </source>
</reference>
<proteinExistence type="predicted"/>
<dbReference type="AlphaFoldDB" id="A0A3M7R5J0"/>
<keyword evidence="2" id="KW-1185">Reference proteome</keyword>
<protein>
    <submittedName>
        <fullName evidence="1">Uncharacterized protein</fullName>
    </submittedName>
</protein>
<gene>
    <name evidence="1" type="ORF">BpHYR1_023917</name>
</gene>
<dbReference type="Proteomes" id="UP000276133">
    <property type="component" value="Unassembled WGS sequence"/>
</dbReference>
<comment type="caution">
    <text evidence="1">The sequence shown here is derived from an EMBL/GenBank/DDBJ whole genome shotgun (WGS) entry which is preliminary data.</text>
</comment>
<evidence type="ECO:0000313" key="1">
    <source>
        <dbReference type="EMBL" id="RNA18847.1"/>
    </source>
</evidence>
<accession>A0A3M7R5J0</accession>
<evidence type="ECO:0000313" key="2">
    <source>
        <dbReference type="Proteomes" id="UP000276133"/>
    </source>
</evidence>
<sequence>MCAHLIEQKLALFSIINRVPSAPLNKSIIGTFDAKSYQKFNCHRASLEIPSTSRKLAIRELPECPTKLTISANCVRSCVPKATKRDNSDKNLTDTGNFKKKYEKEEFKLFLQNIERFCPFYADNFQERMTKSQNVFTFLESNNKKVFIGLNAMTTFHLKLPGVILLVNTTTMNELWQETRSKIEIIKSSSNSMVHCARYLWIIGFQNPKGNIKL</sequence>
<name>A0A3M7R5J0_BRAPC</name>